<dbReference type="EMBL" id="JAMSKV010000011">
    <property type="protein sequence ID" value="MCQ8279276.1"/>
    <property type="molecule type" value="Genomic_DNA"/>
</dbReference>
<comment type="caution">
    <text evidence="2">The sequence shown here is derived from an EMBL/GenBank/DDBJ whole genome shotgun (WGS) entry which is preliminary data.</text>
</comment>
<accession>A0ABT1W8Q8</accession>
<dbReference type="Gene3D" id="3.40.630.30">
    <property type="match status" value="1"/>
</dbReference>
<protein>
    <submittedName>
        <fullName evidence="2">GNAT family N-acetyltransferase</fullName>
    </submittedName>
</protein>
<dbReference type="InterPro" id="IPR051908">
    <property type="entry name" value="Ribosomal_N-acetyltransferase"/>
</dbReference>
<name>A0ABT1W8Q8_9PROT</name>
<gene>
    <name evidence="2" type="ORF">NFI95_12575</name>
</gene>
<dbReference type="PANTHER" id="PTHR43441:SF2">
    <property type="entry name" value="FAMILY ACETYLTRANSFERASE, PUTATIVE (AFU_ORTHOLOGUE AFUA_7G00850)-RELATED"/>
    <property type="match status" value="1"/>
</dbReference>
<dbReference type="Proteomes" id="UP001524587">
    <property type="component" value="Unassembled WGS sequence"/>
</dbReference>
<keyword evidence="3" id="KW-1185">Reference proteome</keyword>
<evidence type="ECO:0000313" key="3">
    <source>
        <dbReference type="Proteomes" id="UP001524587"/>
    </source>
</evidence>
<evidence type="ECO:0000313" key="2">
    <source>
        <dbReference type="EMBL" id="MCQ8279276.1"/>
    </source>
</evidence>
<dbReference type="SUPFAM" id="SSF55729">
    <property type="entry name" value="Acyl-CoA N-acyltransferases (Nat)"/>
    <property type="match status" value="1"/>
</dbReference>
<dbReference type="PANTHER" id="PTHR43441">
    <property type="entry name" value="RIBOSOMAL-PROTEIN-SERINE ACETYLTRANSFERASE"/>
    <property type="match status" value="1"/>
</dbReference>
<dbReference type="RefSeq" id="WP_422864765.1">
    <property type="nucleotide sequence ID" value="NZ_JAMSKV010000011.1"/>
</dbReference>
<sequence>MLPDRLETDRISLRPAVVADAGALFAAYASDPEVARYTTWRPHASVSDTEHFLQSCSGRTAACTFALVERGSNRPIGVFDLRRPQPSRVEYGCALGRAYWGQGLMTEAVCAAVAWAFAQPDIWRFGAFVDLENHASARVMEKAGLIREGVLRRWLVHPNLGPAPRDCASYAVTRVEGR</sequence>
<dbReference type="PROSITE" id="PS51186">
    <property type="entry name" value="GNAT"/>
    <property type="match status" value="1"/>
</dbReference>
<reference evidence="2 3" key="1">
    <citation type="submission" date="2022-06" db="EMBL/GenBank/DDBJ databases">
        <title>Endosaccharibacter gen. nov., sp. nov., endophytic bacteria isolated from sugarcane.</title>
        <authorList>
            <person name="Pitiwittayakul N."/>
            <person name="Yukphan P."/>
            <person name="Charoenyingcharoen P."/>
            <person name="Tanasupawat S."/>
        </authorList>
    </citation>
    <scope>NUCLEOTIDE SEQUENCE [LARGE SCALE GENOMIC DNA]</scope>
    <source>
        <strain evidence="2 3">KSS8</strain>
    </source>
</reference>
<dbReference type="InterPro" id="IPR016181">
    <property type="entry name" value="Acyl_CoA_acyltransferase"/>
</dbReference>
<evidence type="ECO:0000259" key="1">
    <source>
        <dbReference type="PROSITE" id="PS51186"/>
    </source>
</evidence>
<proteinExistence type="predicted"/>
<organism evidence="2 3">
    <name type="scientific">Endosaccharibacter trunci</name>
    <dbReference type="NCBI Taxonomy" id="2812733"/>
    <lineage>
        <taxon>Bacteria</taxon>
        <taxon>Pseudomonadati</taxon>
        <taxon>Pseudomonadota</taxon>
        <taxon>Alphaproteobacteria</taxon>
        <taxon>Acetobacterales</taxon>
        <taxon>Acetobacteraceae</taxon>
        <taxon>Endosaccharibacter</taxon>
    </lineage>
</organism>
<dbReference type="Pfam" id="PF13302">
    <property type="entry name" value="Acetyltransf_3"/>
    <property type="match status" value="1"/>
</dbReference>
<feature type="domain" description="N-acetyltransferase" evidence="1">
    <location>
        <begin position="11"/>
        <end position="166"/>
    </location>
</feature>
<dbReference type="InterPro" id="IPR000182">
    <property type="entry name" value="GNAT_dom"/>
</dbReference>